<evidence type="ECO:0000256" key="2">
    <source>
        <dbReference type="ARBA" id="ARBA00012438"/>
    </source>
</evidence>
<keyword evidence="11" id="KW-1185">Reference proteome</keyword>
<protein>
    <recommendedName>
        <fullName evidence="2">histidine kinase</fullName>
        <ecNumber evidence="2">2.7.13.3</ecNumber>
    </recommendedName>
</protein>
<dbReference type="EMBL" id="CAJJDM010000029">
    <property type="protein sequence ID" value="CAD8060779.1"/>
    <property type="molecule type" value="Genomic_DNA"/>
</dbReference>
<keyword evidence="4" id="KW-0418">Kinase</keyword>
<feature type="domain" description="Response regulatory" evidence="9">
    <location>
        <begin position="746"/>
        <end position="874"/>
    </location>
</feature>
<evidence type="ECO:0000256" key="5">
    <source>
        <dbReference type="PROSITE-ProRule" id="PRU00169"/>
    </source>
</evidence>
<dbReference type="Pfam" id="PF13188">
    <property type="entry name" value="PAS_8"/>
    <property type="match status" value="1"/>
</dbReference>
<evidence type="ECO:0000259" key="8">
    <source>
        <dbReference type="PROSITE" id="PS50109"/>
    </source>
</evidence>
<dbReference type="CDD" id="cd17546">
    <property type="entry name" value="REC_hyHK_CKI1_RcsC-like"/>
    <property type="match status" value="1"/>
</dbReference>
<dbReference type="AlphaFoldDB" id="A0A8S1KZ39"/>
<keyword evidence="7" id="KW-0472">Membrane</keyword>
<evidence type="ECO:0000256" key="4">
    <source>
        <dbReference type="ARBA" id="ARBA00022777"/>
    </source>
</evidence>
<dbReference type="PROSITE" id="PS50109">
    <property type="entry name" value="HIS_KIN"/>
    <property type="match status" value="1"/>
</dbReference>
<evidence type="ECO:0000313" key="11">
    <source>
        <dbReference type="Proteomes" id="UP000688137"/>
    </source>
</evidence>
<dbReference type="InterPro" id="IPR005467">
    <property type="entry name" value="His_kinase_dom"/>
</dbReference>
<dbReference type="PANTHER" id="PTHR43047:SF72">
    <property type="entry name" value="OSMOSENSING HISTIDINE PROTEIN KINASE SLN1"/>
    <property type="match status" value="1"/>
</dbReference>
<dbReference type="GO" id="GO:0009927">
    <property type="term" value="F:histidine phosphotransfer kinase activity"/>
    <property type="evidence" value="ECO:0007669"/>
    <property type="project" value="TreeGrafter"/>
</dbReference>
<dbReference type="CDD" id="cd00082">
    <property type="entry name" value="HisKA"/>
    <property type="match status" value="1"/>
</dbReference>
<evidence type="ECO:0000256" key="7">
    <source>
        <dbReference type="SAM" id="Phobius"/>
    </source>
</evidence>
<keyword evidence="7" id="KW-0812">Transmembrane</keyword>
<keyword evidence="5" id="KW-0597">Phosphoprotein</keyword>
<dbReference type="InterPro" id="IPR003661">
    <property type="entry name" value="HisK_dim/P_dom"/>
</dbReference>
<dbReference type="Pfam" id="PF00072">
    <property type="entry name" value="Response_reg"/>
    <property type="match status" value="1"/>
</dbReference>
<dbReference type="GO" id="GO:0000155">
    <property type="term" value="F:phosphorelay sensor kinase activity"/>
    <property type="evidence" value="ECO:0007669"/>
    <property type="project" value="InterPro"/>
</dbReference>
<dbReference type="EC" id="2.7.13.3" evidence="2"/>
<feature type="modified residue" description="4-aspartylphosphate" evidence="5">
    <location>
        <position position="804"/>
    </location>
</feature>
<keyword evidence="7" id="KW-1133">Transmembrane helix</keyword>
<gene>
    <name evidence="10" type="ORF">PPRIM_AZ9-3.1.T0300308</name>
</gene>
<organism evidence="10 11">
    <name type="scientific">Paramecium primaurelia</name>
    <dbReference type="NCBI Taxonomy" id="5886"/>
    <lineage>
        <taxon>Eukaryota</taxon>
        <taxon>Sar</taxon>
        <taxon>Alveolata</taxon>
        <taxon>Ciliophora</taxon>
        <taxon>Intramacronucleata</taxon>
        <taxon>Oligohymenophorea</taxon>
        <taxon>Peniculida</taxon>
        <taxon>Parameciidae</taxon>
        <taxon>Paramecium</taxon>
    </lineage>
</organism>
<dbReference type="Proteomes" id="UP000688137">
    <property type="component" value="Unassembled WGS sequence"/>
</dbReference>
<evidence type="ECO:0000256" key="3">
    <source>
        <dbReference type="ARBA" id="ARBA00022679"/>
    </source>
</evidence>
<dbReference type="InterPro" id="IPR001789">
    <property type="entry name" value="Sig_transdc_resp-reg_receiver"/>
</dbReference>
<feature type="domain" description="Histidine kinase" evidence="8">
    <location>
        <begin position="479"/>
        <end position="702"/>
    </location>
</feature>
<evidence type="ECO:0000313" key="10">
    <source>
        <dbReference type="EMBL" id="CAD8060779.1"/>
    </source>
</evidence>
<sequence>MNNVNLRVVIQLIYFIMVLTIKLVNHNSEYFQVIFSMILTLLFIPFNRYTKTCIEQQQIVFKSLWQVLNIFCLGCIDFGLKNDGFLSRFQYFWLGLTIQLEIDSTIQNQIVRVGHLLVVIASANLTSIYLLIDSTSIGIIFGDILYGLLLIYQFIMTANLEVKKLPLKRPCSRSFTEKLESPQQQQIFDEESNQIKFMPLNQRIAKNSQLYSKDPSILEQIEQQKTFYEILFNQFPEGILIINDQNKIDYHNNQVYNLLGRKHIQNKQDQILSCLYELKNYSSKFQFEEQAQFDKFFSTLDKKLKYHQHQYYQPFDQQFDQQINDENSKESLFNNNFDDNQTDYYYQAELSKAETLKQELDNALQEKVQDKNGLTSPFKRQLSYISQRTYKGQDKIKFSPEVKKMLCMIEESSDNQDNELQEDKPEDECNPGLLIQITIKPYIYENKRSVLLLIRDVSLFNQFKVLQQQNKNKSRMLSYVSHELRNPLGAIIEINQQLKIQFQQDNNLISKYLQPLQSSALSIKGLANDLLDLAQLKAGKFKLTYQEFSIHQLLNDAISIMQYPVSLRNLKLDLKFDSKIPQIIKSDSQRIQQIIFNLISNATKFTKVGGITVSAKLIQTKLIEICVEDTGVGLKPEDKSKLFQPFGKLEDSKNMNTSGVGLGLMISNVLAQKLSGNEEGLQVDSKGVDKGTSFLFKIQDVSENQIQNQQESKVLIRKESNTSNTVNQKKFEDQLIEQQQNCKCPQIIIADDEPINLQTLGWKLDRMKQIYLKAQSGQECIEILKNWQNNKDYCCNWIKFIILDINMPYLNGYQTSKLIRQMEIEKQVKRCKIIGCSGFTDNESKRIGFESGMDIFISKPIEDKELQSALQQLQ</sequence>
<feature type="transmembrane region" description="Helical" evidence="7">
    <location>
        <begin position="138"/>
        <end position="160"/>
    </location>
</feature>
<dbReference type="PANTHER" id="PTHR43047">
    <property type="entry name" value="TWO-COMPONENT HISTIDINE PROTEIN KINASE"/>
    <property type="match status" value="1"/>
</dbReference>
<feature type="transmembrane region" description="Helical" evidence="7">
    <location>
        <begin position="30"/>
        <end position="47"/>
    </location>
</feature>
<evidence type="ECO:0000259" key="9">
    <source>
        <dbReference type="PROSITE" id="PS50110"/>
    </source>
</evidence>
<keyword evidence="6" id="KW-0175">Coiled coil</keyword>
<feature type="transmembrane region" description="Helical" evidence="7">
    <location>
        <begin position="114"/>
        <end position="132"/>
    </location>
</feature>
<dbReference type="Pfam" id="PF02518">
    <property type="entry name" value="HATPase_c"/>
    <property type="match status" value="1"/>
</dbReference>
<accession>A0A8S1KZ39</accession>
<dbReference type="OMA" id="WIKFIIL"/>
<dbReference type="PROSITE" id="PS50110">
    <property type="entry name" value="RESPONSE_REGULATORY"/>
    <property type="match status" value="1"/>
</dbReference>
<reference evidence="10" key="1">
    <citation type="submission" date="2021-01" db="EMBL/GenBank/DDBJ databases">
        <authorList>
            <consortium name="Genoscope - CEA"/>
            <person name="William W."/>
        </authorList>
    </citation>
    <scope>NUCLEOTIDE SEQUENCE</scope>
</reference>
<evidence type="ECO:0000256" key="1">
    <source>
        <dbReference type="ARBA" id="ARBA00000085"/>
    </source>
</evidence>
<keyword evidence="3" id="KW-0808">Transferase</keyword>
<name>A0A8S1KZ39_PARPR</name>
<dbReference type="InterPro" id="IPR000014">
    <property type="entry name" value="PAS"/>
</dbReference>
<proteinExistence type="predicted"/>
<dbReference type="SMART" id="SM00387">
    <property type="entry name" value="HATPase_c"/>
    <property type="match status" value="1"/>
</dbReference>
<feature type="transmembrane region" description="Helical" evidence="7">
    <location>
        <begin position="7"/>
        <end position="24"/>
    </location>
</feature>
<dbReference type="SMART" id="SM00448">
    <property type="entry name" value="REC"/>
    <property type="match status" value="1"/>
</dbReference>
<dbReference type="GO" id="GO:0005886">
    <property type="term" value="C:plasma membrane"/>
    <property type="evidence" value="ECO:0007669"/>
    <property type="project" value="TreeGrafter"/>
</dbReference>
<comment type="caution">
    <text evidence="10">The sequence shown here is derived from an EMBL/GenBank/DDBJ whole genome shotgun (WGS) entry which is preliminary data.</text>
</comment>
<comment type="catalytic activity">
    <reaction evidence="1">
        <text>ATP + protein L-histidine = ADP + protein N-phospho-L-histidine.</text>
        <dbReference type="EC" id="2.7.13.3"/>
    </reaction>
</comment>
<evidence type="ECO:0000256" key="6">
    <source>
        <dbReference type="SAM" id="Coils"/>
    </source>
</evidence>
<feature type="coiled-coil region" evidence="6">
    <location>
        <begin position="346"/>
        <end position="373"/>
    </location>
</feature>
<dbReference type="SMART" id="SM00388">
    <property type="entry name" value="HisKA"/>
    <property type="match status" value="1"/>
</dbReference>
<dbReference type="Pfam" id="PF00512">
    <property type="entry name" value="HisKA"/>
    <property type="match status" value="1"/>
</dbReference>
<dbReference type="InterPro" id="IPR003594">
    <property type="entry name" value="HATPase_dom"/>
</dbReference>
<feature type="transmembrane region" description="Helical" evidence="7">
    <location>
        <begin position="59"/>
        <end position="79"/>
    </location>
</feature>